<sequence length="131" mass="14460">MPKLYWHLYATMVYWASTKVDHSPGEKRQQFSKNVHTKRVEMRLLVLGTGLPATLNTSQATISNDEATRVGDPTCISEIICGDATFNQAHVLPLEDDPSLPGATRIKIIQVGALPRCTNDVALINKRKSGE</sequence>
<gene>
    <name evidence="1" type="ORF">H2200_006582</name>
</gene>
<dbReference type="AlphaFoldDB" id="A0AA38X8G6"/>
<accession>A0AA38X8G6</accession>
<evidence type="ECO:0000313" key="2">
    <source>
        <dbReference type="Proteomes" id="UP001172673"/>
    </source>
</evidence>
<comment type="caution">
    <text evidence="1">The sequence shown here is derived from an EMBL/GenBank/DDBJ whole genome shotgun (WGS) entry which is preliminary data.</text>
</comment>
<proteinExistence type="predicted"/>
<organism evidence="1 2">
    <name type="scientific">Cladophialophora chaetospira</name>
    <dbReference type="NCBI Taxonomy" id="386627"/>
    <lineage>
        <taxon>Eukaryota</taxon>
        <taxon>Fungi</taxon>
        <taxon>Dikarya</taxon>
        <taxon>Ascomycota</taxon>
        <taxon>Pezizomycotina</taxon>
        <taxon>Eurotiomycetes</taxon>
        <taxon>Chaetothyriomycetidae</taxon>
        <taxon>Chaetothyriales</taxon>
        <taxon>Herpotrichiellaceae</taxon>
        <taxon>Cladophialophora</taxon>
    </lineage>
</organism>
<reference evidence="1" key="1">
    <citation type="submission" date="2022-10" db="EMBL/GenBank/DDBJ databases">
        <title>Culturing micro-colonial fungi from biological soil crusts in the Mojave desert and describing Neophaeococcomyces mojavensis, and introducing the new genera and species Taxawa tesnikishii.</title>
        <authorList>
            <person name="Kurbessoian T."/>
            <person name="Stajich J.E."/>
        </authorList>
    </citation>
    <scope>NUCLEOTIDE SEQUENCE</scope>
    <source>
        <strain evidence="1">TK_41</strain>
    </source>
</reference>
<protein>
    <submittedName>
        <fullName evidence="1">Uncharacterized protein</fullName>
    </submittedName>
</protein>
<evidence type="ECO:0000313" key="1">
    <source>
        <dbReference type="EMBL" id="KAJ9608811.1"/>
    </source>
</evidence>
<dbReference type="EMBL" id="JAPDRK010000009">
    <property type="protein sequence ID" value="KAJ9608811.1"/>
    <property type="molecule type" value="Genomic_DNA"/>
</dbReference>
<keyword evidence="2" id="KW-1185">Reference proteome</keyword>
<name>A0AA38X8G6_9EURO</name>
<dbReference type="Proteomes" id="UP001172673">
    <property type="component" value="Unassembled WGS sequence"/>
</dbReference>